<keyword evidence="1" id="KW-0175">Coiled coil</keyword>
<dbReference type="Proteomes" id="UP001152759">
    <property type="component" value="Chromosome 1"/>
</dbReference>
<evidence type="ECO:0000313" key="3">
    <source>
        <dbReference type="Proteomes" id="UP001152759"/>
    </source>
</evidence>
<dbReference type="AlphaFoldDB" id="A0A9P0A173"/>
<organism evidence="2 3">
    <name type="scientific">Bemisia tabaci</name>
    <name type="common">Sweetpotato whitefly</name>
    <name type="synonym">Aleurodes tabaci</name>
    <dbReference type="NCBI Taxonomy" id="7038"/>
    <lineage>
        <taxon>Eukaryota</taxon>
        <taxon>Metazoa</taxon>
        <taxon>Ecdysozoa</taxon>
        <taxon>Arthropoda</taxon>
        <taxon>Hexapoda</taxon>
        <taxon>Insecta</taxon>
        <taxon>Pterygota</taxon>
        <taxon>Neoptera</taxon>
        <taxon>Paraneoptera</taxon>
        <taxon>Hemiptera</taxon>
        <taxon>Sternorrhyncha</taxon>
        <taxon>Aleyrodoidea</taxon>
        <taxon>Aleyrodidae</taxon>
        <taxon>Aleyrodinae</taxon>
        <taxon>Bemisia</taxon>
    </lineage>
</organism>
<accession>A0A9P0A173</accession>
<protein>
    <submittedName>
        <fullName evidence="2">Uncharacterized protein</fullName>
    </submittedName>
</protein>
<reference evidence="2" key="1">
    <citation type="submission" date="2021-12" db="EMBL/GenBank/DDBJ databases">
        <authorList>
            <person name="King R."/>
        </authorList>
    </citation>
    <scope>NUCLEOTIDE SEQUENCE</scope>
</reference>
<proteinExistence type="predicted"/>
<name>A0A9P0A173_BEMTA</name>
<evidence type="ECO:0000313" key="2">
    <source>
        <dbReference type="EMBL" id="CAH0381888.1"/>
    </source>
</evidence>
<dbReference type="EMBL" id="OU963862">
    <property type="protein sequence ID" value="CAH0381888.1"/>
    <property type="molecule type" value="Genomic_DNA"/>
</dbReference>
<keyword evidence="3" id="KW-1185">Reference proteome</keyword>
<feature type="coiled-coil region" evidence="1">
    <location>
        <begin position="78"/>
        <end position="105"/>
    </location>
</feature>
<evidence type="ECO:0000256" key="1">
    <source>
        <dbReference type="SAM" id="Coils"/>
    </source>
</evidence>
<sequence>MVDIKLKNLVWVRVPAYICKMDHYMNNGNVSHDEFMKQLEEDTELLDLLLKETLRMREAAERQEMNFMTDTTTSTGAIEELRKEIEEIQARIVIIDARVEEFKRNSVEKTIPQNQIEELGNSEEILVETEPQNQIEELGNSAQILLETIYQNQIKELEKESVDTPANTKKL</sequence>
<gene>
    <name evidence="2" type="ORF">BEMITA_LOCUS1493</name>
</gene>